<evidence type="ECO:0000313" key="1">
    <source>
        <dbReference type="EMBL" id="MBB4622749.1"/>
    </source>
</evidence>
<organism evidence="1 2">
    <name type="scientific">Parabacteroides faecis</name>
    <dbReference type="NCBI Taxonomy" id="1217282"/>
    <lineage>
        <taxon>Bacteria</taxon>
        <taxon>Pseudomonadati</taxon>
        <taxon>Bacteroidota</taxon>
        <taxon>Bacteroidia</taxon>
        <taxon>Bacteroidales</taxon>
        <taxon>Tannerellaceae</taxon>
        <taxon>Parabacteroides</taxon>
    </lineage>
</organism>
<evidence type="ECO:0008006" key="3">
    <source>
        <dbReference type="Google" id="ProtNLM"/>
    </source>
</evidence>
<dbReference type="PROSITE" id="PS51257">
    <property type="entry name" value="PROKAR_LIPOPROTEIN"/>
    <property type="match status" value="1"/>
</dbReference>
<proteinExistence type="predicted"/>
<dbReference type="EMBL" id="JACHOC010000004">
    <property type="protein sequence ID" value="MBB4622749.1"/>
    <property type="molecule type" value="Genomic_DNA"/>
</dbReference>
<keyword evidence="2" id="KW-1185">Reference proteome</keyword>
<reference evidence="1 2" key="1">
    <citation type="submission" date="2020-08" db="EMBL/GenBank/DDBJ databases">
        <title>Genomic Encyclopedia of Type Strains, Phase IV (KMG-IV): sequencing the most valuable type-strain genomes for metagenomic binning, comparative biology and taxonomic classification.</title>
        <authorList>
            <person name="Goeker M."/>
        </authorList>
    </citation>
    <scope>NUCLEOTIDE SEQUENCE [LARGE SCALE GENOMIC DNA]</scope>
    <source>
        <strain evidence="1 2">DSM 102983</strain>
    </source>
</reference>
<dbReference type="RefSeq" id="WP_183671129.1">
    <property type="nucleotide sequence ID" value="NZ_BMPB01000012.1"/>
</dbReference>
<protein>
    <recommendedName>
        <fullName evidence="3">6-bladed beta-propeller</fullName>
    </recommendedName>
</protein>
<dbReference type="Pfam" id="PF17170">
    <property type="entry name" value="DUF5128"/>
    <property type="match status" value="1"/>
</dbReference>
<dbReference type="Proteomes" id="UP000533637">
    <property type="component" value="Unassembled WGS sequence"/>
</dbReference>
<name>A0ABR6KML6_9BACT</name>
<sequence length="369" mass="42093">MKNHIFVYSIIALMSLLSCNKEKGTIYTVDFSSGNFPQKSVDLDDYVGSWKKVVLETDSFCLVDKSAHFYPCKEYIIVYSPNRIMMFDYGGKFIKNIAQGGNGPGELNYLSDCTIDEENQMLYYLDIFDTENIHSISLKDGAIGTIPIAIGKMLKSFVFHHDVITCFPYVGNRSQSCYTQDLKGNILDPASLKIEEPDGPFVQSPINMFFLNDDIFYQGLYEDTVYSVTTHLPMLVFSKGNRHADDVNTKDIRENQVFFNSLFSSGNNCVLSRVEYVLKATDEEGQLLEMIPDEYRYYLYDHHLKEVSEITGCTFTPIDKKYVKDKLPDLFPLISSLNPRKIVLAFPAEELGGEFDDNPILYVGDLRDR</sequence>
<gene>
    <name evidence="1" type="ORF">GGQ57_002649</name>
</gene>
<comment type="caution">
    <text evidence="1">The sequence shown here is derived from an EMBL/GenBank/DDBJ whole genome shotgun (WGS) entry which is preliminary data.</text>
</comment>
<dbReference type="SUPFAM" id="SSF75011">
    <property type="entry name" value="3-carboxy-cis,cis-mucoante lactonizing enzyme"/>
    <property type="match status" value="1"/>
</dbReference>
<accession>A0ABR6KML6</accession>
<evidence type="ECO:0000313" key="2">
    <source>
        <dbReference type="Proteomes" id="UP000533637"/>
    </source>
</evidence>